<evidence type="ECO:0000259" key="4">
    <source>
        <dbReference type="PROSITE" id="PS50995"/>
    </source>
</evidence>
<sequence length="175" mass="19219">MNDGPPDRMQTGQPAAPVALVDAPAAAPSLAELGLENFPPYLMNRIMGRYNVSLREEMAALGLTTPQMRALAVLSVHDGLLIRELVVYAVVEQSTLSRALDALVKAGLVTRTPDPHDNRATRMSITAPGRAAYERLWPHMAASCAQMFRGIPQAEQQTFTATLQKMLRNIRKHDF</sequence>
<evidence type="ECO:0000256" key="2">
    <source>
        <dbReference type="ARBA" id="ARBA00023125"/>
    </source>
</evidence>
<dbReference type="EMBL" id="FTOQ01000020">
    <property type="protein sequence ID" value="SIT14017.1"/>
    <property type="molecule type" value="Genomic_DNA"/>
</dbReference>
<accession>A0A1N7PU99</accession>
<evidence type="ECO:0000313" key="6">
    <source>
        <dbReference type="Proteomes" id="UP000186684"/>
    </source>
</evidence>
<dbReference type="Gene3D" id="1.10.10.10">
    <property type="entry name" value="Winged helix-like DNA-binding domain superfamily/Winged helix DNA-binding domain"/>
    <property type="match status" value="1"/>
</dbReference>
<proteinExistence type="predicted"/>
<dbReference type="STRING" id="633194.SAMN05421759_12017"/>
<keyword evidence="6" id="KW-1185">Reference proteome</keyword>
<name>A0A1N7PU99_9RHOB</name>
<evidence type="ECO:0000256" key="1">
    <source>
        <dbReference type="ARBA" id="ARBA00023015"/>
    </source>
</evidence>
<dbReference type="Pfam" id="PF12802">
    <property type="entry name" value="MarR_2"/>
    <property type="match status" value="1"/>
</dbReference>
<dbReference type="RefSeq" id="WP_234990312.1">
    <property type="nucleotide sequence ID" value="NZ_FTOQ01000020.1"/>
</dbReference>
<dbReference type="Proteomes" id="UP000186684">
    <property type="component" value="Unassembled WGS sequence"/>
</dbReference>
<dbReference type="GO" id="GO:0003677">
    <property type="term" value="F:DNA binding"/>
    <property type="evidence" value="ECO:0007669"/>
    <property type="project" value="UniProtKB-KW"/>
</dbReference>
<keyword evidence="1" id="KW-0805">Transcription regulation</keyword>
<dbReference type="InterPro" id="IPR036390">
    <property type="entry name" value="WH_DNA-bd_sf"/>
</dbReference>
<keyword evidence="3" id="KW-0804">Transcription</keyword>
<keyword evidence="2 5" id="KW-0238">DNA-binding</keyword>
<dbReference type="SMART" id="SM00347">
    <property type="entry name" value="HTH_MARR"/>
    <property type="match status" value="1"/>
</dbReference>
<feature type="domain" description="HTH marR-type" evidence="4">
    <location>
        <begin position="36"/>
        <end position="168"/>
    </location>
</feature>
<dbReference type="PANTHER" id="PTHR42756:SF1">
    <property type="entry name" value="TRANSCRIPTIONAL REPRESSOR OF EMRAB OPERON"/>
    <property type="match status" value="1"/>
</dbReference>
<evidence type="ECO:0000256" key="3">
    <source>
        <dbReference type="ARBA" id="ARBA00023163"/>
    </source>
</evidence>
<evidence type="ECO:0000313" key="5">
    <source>
        <dbReference type="EMBL" id="SIT14017.1"/>
    </source>
</evidence>
<dbReference type="AlphaFoldDB" id="A0A1N7PU99"/>
<protein>
    <submittedName>
        <fullName evidence="5">DNA-binding transcriptional regulator, MarR family</fullName>
    </submittedName>
</protein>
<dbReference type="PANTHER" id="PTHR42756">
    <property type="entry name" value="TRANSCRIPTIONAL REGULATOR, MARR"/>
    <property type="match status" value="1"/>
</dbReference>
<dbReference type="PRINTS" id="PR00598">
    <property type="entry name" value="HTHMARR"/>
</dbReference>
<dbReference type="InterPro" id="IPR000835">
    <property type="entry name" value="HTH_MarR-typ"/>
</dbReference>
<organism evidence="5 6">
    <name type="scientific">Roseivivax lentus</name>
    <dbReference type="NCBI Taxonomy" id="633194"/>
    <lineage>
        <taxon>Bacteria</taxon>
        <taxon>Pseudomonadati</taxon>
        <taxon>Pseudomonadota</taxon>
        <taxon>Alphaproteobacteria</taxon>
        <taxon>Rhodobacterales</taxon>
        <taxon>Roseobacteraceae</taxon>
        <taxon>Roseivivax</taxon>
    </lineage>
</organism>
<reference evidence="6" key="1">
    <citation type="submission" date="2017-01" db="EMBL/GenBank/DDBJ databases">
        <authorList>
            <person name="Varghese N."/>
            <person name="Submissions S."/>
        </authorList>
    </citation>
    <scope>NUCLEOTIDE SEQUENCE [LARGE SCALE GENOMIC DNA]</scope>
    <source>
        <strain evidence="6">DSM 29430</strain>
    </source>
</reference>
<dbReference type="InterPro" id="IPR036388">
    <property type="entry name" value="WH-like_DNA-bd_sf"/>
</dbReference>
<dbReference type="GO" id="GO:0003700">
    <property type="term" value="F:DNA-binding transcription factor activity"/>
    <property type="evidence" value="ECO:0007669"/>
    <property type="project" value="InterPro"/>
</dbReference>
<dbReference type="SUPFAM" id="SSF46785">
    <property type="entry name" value="Winged helix' DNA-binding domain"/>
    <property type="match status" value="1"/>
</dbReference>
<gene>
    <name evidence="5" type="ORF">SAMN05421759_12017</name>
</gene>
<dbReference type="PROSITE" id="PS50995">
    <property type="entry name" value="HTH_MARR_2"/>
    <property type="match status" value="1"/>
</dbReference>